<dbReference type="SUPFAM" id="SSF48498">
    <property type="entry name" value="Tetracyclin repressor-like, C-terminal domain"/>
    <property type="match status" value="1"/>
</dbReference>
<evidence type="ECO:0000313" key="1">
    <source>
        <dbReference type="EMBL" id="GAA5342386.1"/>
    </source>
</evidence>
<dbReference type="Proteomes" id="UP001498935">
    <property type="component" value="Unassembled WGS sequence"/>
</dbReference>
<dbReference type="RefSeq" id="WP_342039104.1">
    <property type="nucleotide sequence ID" value="NZ_BAABBK010000025.1"/>
</dbReference>
<dbReference type="EMBL" id="BAABNP010000024">
    <property type="protein sequence ID" value="GAA5342386.1"/>
    <property type="molecule type" value="Genomic_DNA"/>
</dbReference>
<reference evidence="1 2" key="1">
    <citation type="submission" date="2024-02" db="EMBL/GenBank/DDBJ databases">
        <title>Characterization of antibiotic resistant novel bacterial strains and their environmental applications.</title>
        <authorList>
            <person name="Manzoor S."/>
            <person name="Abbas S."/>
            <person name="Arshad M."/>
            <person name="Li W.J."/>
            <person name="Ahmed I."/>
        </authorList>
    </citation>
    <scope>NUCLEOTIDE SEQUENCE [LARGE SCALE GENOMIC DNA]</scope>
    <source>
        <strain evidence="1 2">KACC 15558</strain>
    </source>
</reference>
<evidence type="ECO:0000313" key="2">
    <source>
        <dbReference type="Proteomes" id="UP001498935"/>
    </source>
</evidence>
<name>A0ABP9U5V4_9MICO</name>
<protein>
    <recommendedName>
        <fullName evidence="3">Transcriptional regulator, TetR family</fullName>
    </recommendedName>
</protein>
<dbReference type="Gene3D" id="1.10.357.10">
    <property type="entry name" value="Tetracycline Repressor, domain 2"/>
    <property type="match status" value="1"/>
</dbReference>
<evidence type="ECO:0008006" key="3">
    <source>
        <dbReference type="Google" id="ProtNLM"/>
    </source>
</evidence>
<dbReference type="InterPro" id="IPR036271">
    <property type="entry name" value="Tet_transcr_reg_TetR-rel_C_sf"/>
</dbReference>
<keyword evidence="2" id="KW-1185">Reference proteome</keyword>
<accession>A0ABP9U5V4</accession>
<gene>
    <name evidence="1" type="ORF">KACC15558_34270</name>
</gene>
<organism evidence="1 2">
    <name type="scientific">Brevibacterium ammoniilyticum</name>
    <dbReference type="NCBI Taxonomy" id="1046555"/>
    <lineage>
        <taxon>Bacteria</taxon>
        <taxon>Bacillati</taxon>
        <taxon>Actinomycetota</taxon>
        <taxon>Actinomycetes</taxon>
        <taxon>Micrococcales</taxon>
        <taxon>Brevibacteriaceae</taxon>
        <taxon>Brevibacterium</taxon>
    </lineage>
</organism>
<comment type="caution">
    <text evidence="1">The sequence shown here is derived from an EMBL/GenBank/DDBJ whole genome shotgun (WGS) entry which is preliminary data.</text>
</comment>
<sequence length="117" mass="13476">MGLTPEWALSQVLERSWLLMDQSRALVTAAREELPPDRLWELHQVPAARVMKLIRRGQDEGAFRTDLPMWWLIAVIHQVFHAAPADFTLGHRTDPSRMPKLMTESVLAMLRAPRPSR</sequence>
<proteinExistence type="predicted"/>